<comment type="caution">
    <text evidence="18">The sequence shown here is derived from an EMBL/GenBank/DDBJ whole genome shotgun (WGS) entry which is preliminary data.</text>
</comment>
<dbReference type="InterPro" id="IPR006253">
    <property type="entry name" value="Malate_synthG"/>
</dbReference>
<dbReference type="InterPro" id="IPR011076">
    <property type="entry name" value="Malate_synth_sf"/>
</dbReference>
<evidence type="ECO:0000256" key="8">
    <source>
        <dbReference type="ARBA" id="ARBA00023097"/>
    </source>
</evidence>
<evidence type="ECO:0000256" key="7">
    <source>
        <dbReference type="ARBA" id="ARBA00022842"/>
    </source>
</evidence>
<dbReference type="Gene3D" id="3.20.20.360">
    <property type="entry name" value="Malate synthase, domain 3"/>
    <property type="match status" value="2"/>
</dbReference>
<evidence type="ECO:0000256" key="3">
    <source>
        <dbReference type="ARBA" id="ARBA00022490"/>
    </source>
</evidence>
<evidence type="ECO:0000256" key="1">
    <source>
        <dbReference type="ARBA" id="ARBA00001946"/>
    </source>
</evidence>
<dbReference type="AlphaFoldDB" id="A0A2U2BFJ3"/>
<dbReference type="GO" id="GO:0005829">
    <property type="term" value="C:cytosol"/>
    <property type="evidence" value="ECO:0007669"/>
    <property type="project" value="TreeGrafter"/>
</dbReference>
<dbReference type="RefSeq" id="WP_045930534.1">
    <property type="nucleotide sequence ID" value="NZ_CAXOJJ010000068.1"/>
</dbReference>
<evidence type="ECO:0000259" key="15">
    <source>
        <dbReference type="Pfam" id="PF20656"/>
    </source>
</evidence>
<keyword evidence="7 10" id="KW-0460">Magnesium</keyword>
<evidence type="ECO:0000259" key="17">
    <source>
        <dbReference type="Pfam" id="PF20659"/>
    </source>
</evidence>
<sequence length="721" mass="78690">MTTRISCQRLQVAEVLHQFIEQEALPGTGISSEAFWAGFDKLVHDLAPKNRALLAERDRLQVELDKWHTANPGPITDMPAYKSFLSSIGYLKEAPADVKVNTTNVDTEITEQGGPQLVVPIMNARYALNAVNARWGSLYDALYGTNAIPDTDGAQRGGGYNAVRGAKVIAFGRQFLNDTIPLAQGSHDQATSYTIADGALRVTLENGGTTGLKDPSTLLGYRGQPDAPEAIVFLHNGLHFELQIDPNSPIGKTDPAGVKDIVLEAALTTIMDCEDSVAAVDAEDKTLAYRNWLGLVTGSLTEEIKKDGKVFTRRLADDRQYTDLKGATQTLAGRSLMFVRNVGHLMSNPAIIDGEGREIPEGILDAVITTLIGMRDLELKKNSRSGSLYIVKPKMHGPDEVAFASEIFDRVESLLGLAPNTVKLGIMDEERRTSVNLKAAIAQATERVVFINTGFLDRTGDEIHTCMQAGAVVRKADMKQADWQPAYERNNVQIGLQCGLRGRAQIGKGMWAMPDLMAEMLEQKIGHVKAGGNTAWVPSPTAATLHALHYHQVNVVDVQKGLEGDTNDYLDSILTIPVATDTSWSAKEIQEELDNNAQGILGYVVRWIDQGVGCSKVPDIHDVGLMEDRATLRISSQHIANWLLHGIVTHEQVVETLQRMAAVVDQQNAGDPAYQNMAGNFEGSFAFRAAQDLVLKGLEQPNGYTEPLLHQWRLAFKAAQA</sequence>
<dbReference type="GO" id="GO:0006099">
    <property type="term" value="P:tricarboxylic acid cycle"/>
    <property type="evidence" value="ECO:0007669"/>
    <property type="project" value="UniProtKB-KW"/>
</dbReference>
<dbReference type="CDD" id="cd00728">
    <property type="entry name" value="malate_synt_G"/>
    <property type="match status" value="1"/>
</dbReference>
<evidence type="ECO:0000259" key="16">
    <source>
        <dbReference type="Pfam" id="PF20658"/>
    </source>
</evidence>
<dbReference type="EMBL" id="QEXO01000005">
    <property type="protein sequence ID" value="PWE12761.1"/>
    <property type="molecule type" value="Genomic_DNA"/>
</dbReference>
<evidence type="ECO:0000256" key="12">
    <source>
        <dbReference type="PIRSR" id="PIRSR601465-50"/>
    </source>
</evidence>
<dbReference type="EC" id="2.3.3.9" evidence="10 11"/>
<dbReference type="UniPathway" id="UPA00703">
    <property type="reaction ID" value="UER00720"/>
</dbReference>
<keyword evidence="8 10" id="KW-0558">Oxidation</keyword>
<evidence type="ECO:0000256" key="10">
    <source>
        <dbReference type="HAMAP-Rule" id="MF_00641"/>
    </source>
</evidence>
<dbReference type="InterPro" id="IPR044856">
    <property type="entry name" value="Malate_synth_C_sf"/>
</dbReference>
<feature type="binding site" evidence="10">
    <location>
        <position position="313"/>
    </location>
    <ligand>
        <name>acetyl-CoA</name>
        <dbReference type="ChEBI" id="CHEBI:57288"/>
    </ligand>
</feature>
<dbReference type="GeneID" id="29369224"/>
<feature type="binding site" evidence="10">
    <location>
        <position position="429"/>
    </location>
    <ligand>
        <name>Mg(2+)</name>
        <dbReference type="ChEBI" id="CHEBI:18420"/>
    </ligand>
</feature>
<dbReference type="GO" id="GO:0009436">
    <property type="term" value="P:glyoxylate catabolic process"/>
    <property type="evidence" value="ECO:0007669"/>
    <property type="project" value="TreeGrafter"/>
</dbReference>
<feature type="active site" description="Proton acceptor" evidence="10 12">
    <location>
        <position position="340"/>
    </location>
</feature>
<keyword evidence="2 10" id="KW-0329">Glyoxylate bypass</keyword>
<accession>A0A2U2BFJ3</accession>
<dbReference type="InterPro" id="IPR046363">
    <property type="entry name" value="MS_N_TIM-barrel_dom"/>
</dbReference>
<evidence type="ECO:0000256" key="9">
    <source>
        <dbReference type="ARBA" id="ARBA00047918"/>
    </source>
</evidence>
<keyword evidence="3 10" id="KW-0963">Cytoplasm</keyword>
<comment type="caution">
    <text evidence="10">Lacks conserved residue(s) required for the propagation of feature annotation.</text>
</comment>
<reference evidence="18 19" key="2">
    <citation type="submission" date="2018-05" db="EMBL/GenBank/DDBJ databases">
        <authorList>
            <person name="Lanie J.A."/>
            <person name="Ng W.-L."/>
            <person name="Kazmierczak K.M."/>
            <person name="Andrzejewski T.M."/>
            <person name="Davidsen T.M."/>
            <person name="Wayne K.J."/>
            <person name="Tettelin H."/>
            <person name="Glass J.I."/>
            <person name="Rusch D."/>
            <person name="Podicherti R."/>
            <person name="Tsui H.-C.T."/>
            <person name="Winkler M.E."/>
        </authorList>
    </citation>
    <scope>NUCLEOTIDE SEQUENCE [LARGE SCALE GENOMIC DNA]</scope>
    <source>
        <strain evidence="18 19">YBY</strain>
    </source>
</reference>
<proteinExistence type="inferred from homology"/>
<comment type="function">
    <text evidence="10">Involved in the glycolate utilization. Catalyzes the condensation and subsequent hydrolysis of acetyl-coenzyme A (acetyl-CoA) and glyoxylate to form malate and CoA.</text>
</comment>
<feature type="domain" description="Malate synthase TIM barrel" evidence="14">
    <location>
        <begin position="337"/>
        <end position="568"/>
    </location>
</feature>
<feature type="modified residue" description="Cysteine sulfenic acid (-SOH)" evidence="10">
    <location>
        <position position="614"/>
    </location>
</feature>
<dbReference type="Proteomes" id="UP000245216">
    <property type="component" value="Unassembled WGS sequence"/>
</dbReference>
<dbReference type="InterPro" id="IPR048356">
    <property type="entry name" value="MS_N"/>
</dbReference>
<feature type="active site" description="Proton donor" evidence="10 12">
    <location>
        <position position="628"/>
    </location>
</feature>
<evidence type="ECO:0000313" key="18">
    <source>
        <dbReference type="EMBL" id="PWE12761.1"/>
    </source>
</evidence>
<feature type="domain" description="Malate synthase C-terminal" evidence="17">
    <location>
        <begin position="587"/>
        <end position="683"/>
    </location>
</feature>
<dbReference type="KEGG" id="afa:UZ73_10070"/>
<comment type="similarity">
    <text evidence="10 13">Belongs to the malate synthase family. GlcB subfamily.</text>
</comment>
<dbReference type="GO" id="GO:0006097">
    <property type="term" value="P:glyoxylate cycle"/>
    <property type="evidence" value="ECO:0007669"/>
    <property type="project" value="UniProtKB-UniRule"/>
</dbReference>
<keyword evidence="6 10" id="KW-0479">Metal-binding</keyword>
<name>A0A2U2BFJ3_ALCFA</name>
<feature type="domain" description="Malate synthase N-terminal" evidence="15">
    <location>
        <begin position="17"/>
        <end position="77"/>
    </location>
</feature>
<dbReference type="GO" id="GO:0000287">
    <property type="term" value="F:magnesium ion binding"/>
    <property type="evidence" value="ECO:0007669"/>
    <property type="project" value="TreeGrafter"/>
</dbReference>
<keyword evidence="5 10" id="KW-0808">Transferase</keyword>
<evidence type="ECO:0000256" key="4">
    <source>
        <dbReference type="ARBA" id="ARBA00022532"/>
    </source>
</evidence>
<feature type="binding site" evidence="10">
    <location>
        <position position="340"/>
    </location>
    <ligand>
        <name>glyoxylate</name>
        <dbReference type="ChEBI" id="CHEBI:36655"/>
    </ligand>
</feature>
<dbReference type="Pfam" id="PF20658">
    <property type="entry name" value="MSG_insertion"/>
    <property type="match status" value="1"/>
</dbReference>
<comment type="cofactor">
    <cofactor evidence="1 10">
        <name>Mg(2+)</name>
        <dbReference type="ChEBI" id="CHEBI:18420"/>
    </cofactor>
</comment>
<evidence type="ECO:0000256" key="11">
    <source>
        <dbReference type="NCBIfam" id="TIGR01345"/>
    </source>
</evidence>
<comment type="subcellular location">
    <subcellularLocation>
        <location evidence="10 13">Cytoplasm</location>
    </subcellularLocation>
</comment>
<feature type="binding site" evidence="10">
    <location>
        <begin position="454"/>
        <end position="457"/>
    </location>
    <ligand>
        <name>glyoxylate</name>
        <dbReference type="ChEBI" id="CHEBI:36655"/>
    </ligand>
</feature>
<evidence type="ECO:0000256" key="2">
    <source>
        <dbReference type="ARBA" id="ARBA00022435"/>
    </source>
</evidence>
<protein>
    <recommendedName>
        <fullName evidence="10 11">Malate synthase G</fullName>
        <ecNumber evidence="10 11">2.3.3.9</ecNumber>
    </recommendedName>
</protein>
<dbReference type="Pfam" id="PF20659">
    <property type="entry name" value="MS_C"/>
    <property type="match status" value="1"/>
</dbReference>
<reference evidence="18 19" key="1">
    <citation type="submission" date="2018-05" db="EMBL/GenBank/DDBJ databases">
        <title>Genome Sequence of an Efficient Indole-Degrading Bacterium, Alcaligenes sp.YBY.</title>
        <authorList>
            <person name="Yang B."/>
        </authorList>
    </citation>
    <scope>NUCLEOTIDE SEQUENCE [LARGE SCALE GENOMIC DNA]</scope>
    <source>
        <strain evidence="18 19">YBY</strain>
    </source>
</reference>
<dbReference type="NCBIfam" id="NF002825">
    <property type="entry name" value="PRK02999.1"/>
    <property type="match status" value="1"/>
</dbReference>
<dbReference type="GO" id="GO:0004474">
    <property type="term" value="F:malate synthase activity"/>
    <property type="evidence" value="ECO:0007669"/>
    <property type="project" value="UniProtKB-UniRule"/>
</dbReference>
<dbReference type="InterPro" id="IPR048357">
    <property type="entry name" value="MSG_insertion"/>
</dbReference>
<dbReference type="SUPFAM" id="SSF51645">
    <property type="entry name" value="Malate synthase G"/>
    <property type="match status" value="1"/>
</dbReference>
<evidence type="ECO:0000256" key="5">
    <source>
        <dbReference type="ARBA" id="ARBA00022679"/>
    </source>
</evidence>
<feature type="binding site" evidence="10">
    <location>
        <position position="429"/>
    </location>
    <ligand>
        <name>glyoxylate</name>
        <dbReference type="ChEBI" id="CHEBI:36655"/>
    </ligand>
</feature>
<feature type="domain" description="Malate synthase G alpha-beta insertion" evidence="16">
    <location>
        <begin position="160"/>
        <end position="235"/>
    </location>
</feature>
<keyword evidence="4 10" id="KW-0816">Tricarboxylic acid cycle</keyword>
<feature type="binding site" evidence="10">
    <location>
        <begin position="125"/>
        <end position="126"/>
    </location>
    <ligand>
        <name>acetyl-CoA</name>
        <dbReference type="ChEBI" id="CHEBI:57288"/>
    </ligand>
</feature>
<dbReference type="STRING" id="511.UZ73_10070"/>
<dbReference type="Gene3D" id="1.20.1220.12">
    <property type="entry name" value="Malate synthase, domain III"/>
    <property type="match status" value="1"/>
</dbReference>
<evidence type="ECO:0000313" key="19">
    <source>
        <dbReference type="Proteomes" id="UP000245216"/>
    </source>
</evidence>
<dbReference type="Pfam" id="PF20656">
    <property type="entry name" value="MS_N"/>
    <property type="match status" value="1"/>
</dbReference>
<dbReference type="Pfam" id="PF01274">
    <property type="entry name" value="MS_TIM-barrel"/>
    <property type="match status" value="1"/>
</dbReference>
<organism evidence="18 19">
    <name type="scientific">Alcaligenes faecalis</name>
    <dbReference type="NCBI Taxonomy" id="511"/>
    <lineage>
        <taxon>Bacteria</taxon>
        <taxon>Pseudomonadati</taxon>
        <taxon>Pseudomonadota</taxon>
        <taxon>Betaproteobacteria</taxon>
        <taxon>Burkholderiales</taxon>
        <taxon>Alcaligenaceae</taxon>
        <taxon>Alcaligenes</taxon>
    </lineage>
</organism>
<evidence type="ECO:0000259" key="14">
    <source>
        <dbReference type="Pfam" id="PF01274"/>
    </source>
</evidence>
<feature type="binding site" evidence="10">
    <location>
        <position position="118"/>
    </location>
    <ligand>
        <name>acetyl-CoA</name>
        <dbReference type="ChEBI" id="CHEBI:57288"/>
    </ligand>
</feature>
<comment type="catalytic activity">
    <reaction evidence="9 10 13">
        <text>glyoxylate + acetyl-CoA + H2O = (S)-malate + CoA + H(+)</text>
        <dbReference type="Rhea" id="RHEA:18181"/>
        <dbReference type="ChEBI" id="CHEBI:15377"/>
        <dbReference type="ChEBI" id="CHEBI:15378"/>
        <dbReference type="ChEBI" id="CHEBI:15589"/>
        <dbReference type="ChEBI" id="CHEBI:36655"/>
        <dbReference type="ChEBI" id="CHEBI:57287"/>
        <dbReference type="ChEBI" id="CHEBI:57288"/>
        <dbReference type="EC" id="2.3.3.9"/>
    </reaction>
</comment>
<feature type="binding site" evidence="10">
    <location>
        <position position="538"/>
    </location>
    <ligand>
        <name>acetyl-CoA</name>
        <dbReference type="ChEBI" id="CHEBI:57288"/>
    </ligand>
</feature>
<dbReference type="NCBIfam" id="TIGR01345">
    <property type="entry name" value="malate_syn_G"/>
    <property type="match status" value="1"/>
</dbReference>
<comment type="subunit">
    <text evidence="10">Monomer.</text>
</comment>
<comment type="pathway">
    <text evidence="10 13">Carbohydrate metabolism; glyoxylate cycle; (S)-malate from isocitrate: step 2/2.</text>
</comment>
<evidence type="ECO:0000256" key="13">
    <source>
        <dbReference type="RuleBase" id="RU003572"/>
    </source>
</evidence>
<dbReference type="InterPro" id="IPR048355">
    <property type="entry name" value="MS_C"/>
</dbReference>
<dbReference type="InterPro" id="IPR001465">
    <property type="entry name" value="Malate_synthase_TIM"/>
</dbReference>
<dbReference type="PANTHER" id="PTHR42739">
    <property type="entry name" value="MALATE SYNTHASE G"/>
    <property type="match status" value="1"/>
</dbReference>
<dbReference type="PANTHER" id="PTHR42739:SF1">
    <property type="entry name" value="MALATE SYNTHASE G"/>
    <property type="match status" value="1"/>
</dbReference>
<evidence type="ECO:0000256" key="6">
    <source>
        <dbReference type="ARBA" id="ARBA00022723"/>
    </source>
</evidence>
<feature type="binding site" evidence="10">
    <location>
        <position position="276"/>
    </location>
    <ligand>
        <name>acetyl-CoA</name>
        <dbReference type="ChEBI" id="CHEBI:57288"/>
    </ligand>
</feature>
<dbReference type="HAMAP" id="MF_00641">
    <property type="entry name" value="Malate_synth_G"/>
    <property type="match status" value="1"/>
</dbReference>
<feature type="binding site" evidence="10">
    <location>
        <position position="457"/>
    </location>
    <ligand>
        <name>Mg(2+)</name>
        <dbReference type="ChEBI" id="CHEBI:18420"/>
    </ligand>
</feature>
<gene>
    <name evidence="10" type="primary">glcB</name>
    <name evidence="18" type="ORF">DF183_18540</name>
</gene>